<reference evidence="2 3" key="1">
    <citation type="submission" date="2021-03" db="EMBL/GenBank/DDBJ databases">
        <title>Fibrella sp. HMF5405 genome sequencing and assembly.</title>
        <authorList>
            <person name="Kang H."/>
            <person name="Kim H."/>
            <person name="Bae S."/>
            <person name="Joh K."/>
        </authorList>
    </citation>
    <scope>NUCLEOTIDE SEQUENCE [LARGE SCALE GENOMIC DNA]</scope>
    <source>
        <strain evidence="2 3">HMF5405</strain>
    </source>
</reference>
<organism evidence="2 3">
    <name type="scientific">Fibrella forsythiae</name>
    <dbReference type="NCBI Taxonomy" id="2817061"/>
    <lineage>
        <taxon>Bacteria</taxon>
        <taxon>Pseudomonadati</taxon>
        <taxon>Bacteroidota</taxon>
        <taxon>Cytophagia</taxon>
        <taxon>Cytophagales</taxon>
        <taxon>Spirosomataceae</taxon>
        <taxon>Fibrella</taxon>
    </lineage>
</organism>
<gene>
    <name evidence="2" type="ORF">J2I46_32435</name>
</gene>
<proteinExistence type="predicted"/>
<evidence type="ECO:0000259" key="1">
    <source>
        <dbReference type="Pfam" id="PF10130"/>
    </source>
</evidence>
<sequence>MAKQPAEQVSLVLYGLLKQIDFINEALIQPPHWLRAEQLTAGVDANDISFVALALQNEAWLWTEDKKLTHHLKALGFERVINTADLYGLVSI</sequence>
<accession>A0ABS3JV32</accession>
<dbReference type="SUPFAM" id="SSF88723">
    <property type="entry name" value="PIN domain-like"/>
    <property type="match status" value="1"/>
</dbReference>
<dbReference type="Pfam" id="PF10130">
    <property type="entry name" value="PIN_2"/>
    <property type="match status" value="1"/>
</dbReference>
<name>A0ABS3JV32_9BACT</name>
<dbReference type="RefSeq" id="WP_207333275.1">
    <property type="nucleotide sequence ID" value="NZ_JAFMYW010000035.1"/>
</dbReference>
<evidence type="ECO:0000313" key="3">
    <source>
        <dbReference type="Proteomes" id="UP000664628"/>
    </source>
</evidence>
<protein>
    <recommendedName>
        <fullName evidence="1">PIN domain-containing protein</fullName>
    </recommendedName>
</protein>
<comment type="caution">
    <text evidence="2">The sequence shown here is derived from an EMBL/GenBank/DDBJ whole genome shotgun (WGS) entry which is preliminary data.</text>
</comment>
<feature type="domain" description="PIN" evidence="1">
    <location>
        <begin position="3"/>
        <end position="70"/>
    </location>
</feature>
<dbReference type="InterPro" id="IPR002716">
    <property type="entry name" value="PIN_dom"/>
</dbReference>
<dbReference type="EMBL" id="JAFMYW010000035">
    <property type="protein sequence ID" value="MBO0953323.1"/>
    <property type="molecule type" value="Genomic_DNA"/>
</dbReference>
<dbReference type="Proteomes" id="UP000664628">
    <property type="component" value="Unassembled WGS sequence"/>
</dbReference>
<evidence type="ECO:0000313" key="2">
    <source>
        <dbReference type="EMBL" id="MBO0953323.1"/>
    </source>
</evidence>
<dbReference type="InterPro" id="IPR029060">
    <property type="entry name" value="PIN-like_dom_sf"/>
</dbReference>
<keyword evidence="3" id="KW-1185">Reference proteome</keyword>